<evidence type="ECO:0000256" key="1">
    <source>
        <dbReference type="ARBA" id="ARBA00009458"/>
    </source>
</evidence>
<dbReference type="Pfam" id="PF00452">
    <property type="entry name" value="Bcl-2"/>
    <property type="match status" value="1"/>
</dbReference>
<dbReference type="InterPro" id="IPR020726">
    <property type="entry name" value="Bcl2_BH2_motif_CS"/>
</dbReference>
<evidence type="ECO:0000259" key="4">
    <source>
        <dbReference type="SMART" id="SM00337"/>
    </source>
</evidence>
<sequence>MEKTETHLTPGLYLFQLPSVKKHLHLLVSTTNYNDAANNNKCEMWNLTGVVSHQLSERRKPKRSNIPPLKQNCNPAPPRLQAVLRSATDELEQRYAGELAAHVSLLLLRDGGGPERRRGLTAVTEELFEDGVNWGRIVAMMELGGVLCTEVVRRGGAWQLDDVAKWMEDSLESPRLREWMQENGGWDAFVELYGESRPAVRFWSLRTVFGLAVLGAAGITLGALISWR</sequence>
<feature type="transmembrane region" description="Helical" evidence="3">
    <location>
        <begin position="207"/>
        <end position="227"/>
    </location>
</feature>
<feature type="domain" description="Bcl-2 Bcl-2 homology region 1-3" evidence="4">
    <location>
        <begin position="84"/>
        <end position="186"/>
    </location>
</feature>
<reference evidence="5" key="1">
    <citation type="submission" date="2025-08" db="UniProtKB">
        <authorList>
            <consortium name="Ensembl"/>
        </authorList>
    </citation>
    <scope>IDENTIFICATION</scope>
</reference>
<keyword evidence="6" id="KW-1185">Reference proteome</keyword>
<reference evidence="5" key="2">
    <citation type="submission" date="2025-09" db="UniProtKB">
        <authorList>
            <consortium name="Ensembl"/>
        </authorList>
    </citation>
    <scope>IDENTIFICATION</scope>
</reference>
<dbReference type="CDD" id="cd06845">
    <property type="entry name" value="Bcl-2_like"/>
    <property type="match status" value="1"/>
</dbReference>
<dbReference type="InterPro" id="IPR036834">
    <property type="entry name" value="Bcl-2-like_sf"/>
</dbReference>
<dbReference type="Ensembl" id="ENSMMOT00000025833.1">
    <property type="protein sequence ID" value="ENSMMOP00000025407.1"/>
    <property type="gene ID" value="ENSMMOG00000019284.1"/>
</dbReference>
<dbReference type="OMA" id="WSLRTVC"/>
<dbReference type="InterPro" id="IPR026298">
    <property type="entry name" value="Bcl-2_fam"/>
</dbReference>
<accession>A0A3Q4BUL3</accession>
<dbReference type="AlphaFoldDB" id="A0A3Q4BUL3"/>
<evidence type="ECO:0000256" key="3">
    <source>
        <dbReference type="SAM" id="Phobius"/>
    </source>
</evidence>
<keyword evidence="3" id="KW-0472">Membrane</keyword>
<dbReference type="GO" id="GO:0008630">
    <property type="term" value="P:intrinsic apoptotic signaling pathway in response to DNA damage"/>
    <property type="evidence" value="ECO:0007669"/>
    <property type="project" value="TreeGrafter"/>
</dbReference>
<dbReference type="PRINTS" id="PR01862">
    <property type="entry name" value="BCL2FAMILY"/>
</dbReference>
<dbReference type="GO" id="GO:0051400">
    <property type="term" value="F:BH domain binding"/>
    <property type="evidence" value="ECO:0007669"/>
    <property type="project" value="TreeGrafter"/>
</dbReference>
<dbReference type="GO" id="GO:0005741">
    <property type="term" value="C:mitochondrial outer membrane"/>
    <property type="evidence" value="ECO:0007669"/>
    <property type="project" value="TreeGrafter"/>
</dbReference>
<dbReference type="GO" id="GO:0042981">
    <property type="term" value="P:regulation of apoptotic process"/>
    <property type="evidence" value="ECO:0007669"/>
    <property type="project" value="InterPro"/>
</dbReference>
<name>A0A3Q4BUL3_MOLML</name>
<evidence type="ECO:0000313" key="5">
    <source>
        <dbReference type="Ensembl" id="ENSMMOP00000025407.1"/>
    </source>
</evidence>
<keyword evidence="3" id="KW-0812">Transmembrane</keyword>
<dbReference type="SUPFAM" id="SSF56854">
    <property type="entry name" value="Bcl-2 inhibitors of programmed cell death"/>
    <property type="match status" value="1"/>
</dbReference>
<dbReference type="GO" id="GO:0001836">
    <property type="term" value="P:release of cytochrome c from mitochondria"/>
    <property type="evidence" value="ECO:0007669"/>
    <property type="project" value="TreeGrafter"/>
</dbReference>
<evidence type="ECO:0000313" key="6">
    <source>
        <dbReference type="Proteomes" id="UP000261620"/>
    </source>
</evidence>
<dbReference type="SMART" id="SM00337">
    <property type="entry name" value="BCL"/>
    <property type="match status" value="1"/>
</dbReference>
<dbReference type="GO" id="GO:0097192">
    <property type="term" value="P:extrinsic apoptotic signaling pathway in absence of ligand"/>
    <property type="evidence" value="ECO:0007669"/>
    <property type="project" value="TreeGrafter"/>
</dbReference>
<dbReference type="PANTHER" id="PTHR11256:SF11">
    <property type="entry name" value="APOPTOSIS REGULATOR BCL-2"/>
    <property type="match status" value="1"/>
</dbReference>
<comment type="similarity">
    <text evidence="1">Belongs to the Bcl-2 family.</text>
</comment>
<dbReference type="PROSITE" id="PS50062">
    <property type="entry name" value="BCL2_FAMILY"/>
    <property type="match status" value="1"/>
</dbReference>
<dbReference type="Gene3D" id="1.10.437.10">
    <property type="entry name" value="Blc2-like"/>
    <property type="match status" value="1"/>
</dbReference>
<dbReference type="STRING" id="94237.ENSMMOP00000025407"/>
<proteinExistence type="inferred from homology"/>
<dbReference type="PROSITE" id="PS01258">
    <property type="entry name" value="BH2"/>
    <property type="match status" value="1"/>
</dbReference>
<dbReference type="Proteomes" id="UP000261620">
    <property type="component" value="Unplaced"/>
</dbReference>
<keyword evidence="3" id="KW-1133">Transmembrane helix</keyword>
<dbReference type="PANTHER" id="PTHR11256">
    <property type="entry name" value="BCL-2 RELATED"/>
    <property type="match status" value="1"/>
</dbReference>
<organism evidence="5 6">
    <name type="scientific">Mola mola</name>
    <name type="common">Ocean sunfish</name>
    <name type="synonym">Tetraodon mola</name>
    <dbReference type="NCBI Taxonomy" id="94237"/>
    <lineage>
        <taxon>Eukaryota</taxon>
        <taxon>Metazoa</taxon>
        <taxon>Chordata</taxon>
        <taxon>Craniata</taxon>
        <taxon>Vertebrata</taxon>
        <taxon>Euteleostomi</taxon>
        <taxon>Actinopterygii</taxon>
        <taxon>Neopterygii</taxon>
        <taxon>Teleostei</taxon>
        <taxon>Neoteleostei</taxon>
        <taxon>Acanthomorphata</taxon>
        <taxon>Eupercaria</taxon>
        <taxon>Tetraodontiformes</taxon>
        <taxon>Molidae</taxon>
        <taxon>Mola</taxon>
    </lineage>
</organism>
<keyword evidence="2" id="KW-0053">Apoptosis</keyword>
<dbReference type="InterPro" id="IPR002475">
    <property type="entry name" value="Bcl2-like"/>
</dbReference>
<evidence type="ECO:0000256" key="2">
    <source>
        <dbReference type="ARBA" id="ARBA00022703"/>
    </source>
</evidence>
<protein>
    <recommendedName>
        <fullName evidence="4">Bcl-2 Bcl-2 homology region 1-3 domain-containing protein</fullName>
    </recommendedName>
</protein>
<dbReference type="InterPro" id="IPR046371">
    <property type="entry name" value="Bcl-2_BH1-3"/>
</dbReference>